<dbReference type="GO" id="GO:0008658">
    <property type="term" value="F:penicillin binding"/>
    <property type="evidence" value="ECO:0007669"/>
    <property type="project" value="InterPro"/>
</dbReference>
<feature type="domain" description="Penicillin binding protein A dimerisation" evidence="2">
    <location>
        <begin position="52"/>
        <end position="134"/>
    </location>
</feature>
<dbReference type="InterPro" id="IPR036138">
    <property type="entry name" value="PBP_dimer_sf"/>
</dbReference>
<sequence length="484" mass="51166">MNRELKRVSIVAFLMFLTLLVSSTIIQYVRADALNADARNSRTLYESYSIERGPILVGGEPIAYSEPSADDYKFQRIYSNGPLYAPVTGYLPVNGEATGLERSVNEYLSGQSSSQFFDSINRLISGQDPMGASVEVAIDPVAQQAAWDALGDYTGAVIVTEPATGRILAMVTKPTYDPNALAVHDSAAVTATYEGLLADPADPLFNRATGGDMNPPGSVFKLVTVAAALESGKYTPESQLPNPTSFTLPGTDSVVRNTEGGDCGGGETVSIATALRLSCNIPFAELGIELGDAAIREQAEKFGFNNEFLIPTATEASVYPRALDEAQTALTAFGQYEVRATPMQMAMVSAAIANGGIVMNPNLVDQITAPDFTPLQEFEAEEFGRAISEETANTMVQMMVNGVENGAASNARIDGVSVAGKTGTAENGESDPYTLWFTGFAPADNPQYAITVLVEDGGGLGQDGYGNLIAAPIAKQVLEAVLNK</sequence>
<dbReference type="InterPro" id="IPR054120">
    <property type="entry name" value="PBPA_dimer"/>
</dbReference>
<dbReference type="Gene3D" id="3.40.710.10">
    <property type="entry name" value="DD-peptidase/beta-lactamase superfamily"/>
    <property type="match status" value="1"/>
</dbReference>
<dbReference type="InterPro" id="IPR012338">
    <property type="entry name" value="Beta-lactam/transpept-like"/>
</dbReference>
<dbReference type="RefSeq" id="WP_074260478.1">
    <property type="nucleotide sequence ID" value="NZ_FSRJ01000003.1"/>
</dbReference>
<gene>
    <name evidence="3" type="ORF">SAMN05443544_2293</name>
</gene>
<dbReference type="GO" id="GO:0005886">
    <property type="term" value="C:plasma membrane"/>
    <property type="evidence" value="ECO:0007669"/>
    <property type="project" value="TreeGrafter"/>
</dbReference>
<feature type="domain" description="Penicillin-binding protein transpeptidase" evidence="1">
    <location>
        <begin position="155"/>
        <end position="479"/>
    </location>
</feature>
<dbReference type="STRING" id="232089.SAMN05443544_2293"/>
<dbReference type="OrthoDB" id="9766847at2"/>
<dbReference type="AlphaFoldDB" id="A0A1N6G4S2"/>
<dbReference type="EMBL" id="FSRJ01000003">
    <property type="protein sequence ID" value="SIO02518.1"/>
    <property type="molecule type" value="Genomic_DNA"/>
</dbReference>
<proteinExistence type="predicted"/>
<dbReference type="Proteomes" id="UP000184699">
    <property type="component" value="Unassembled WGS sequence"/>
</dbReference>
<dbReference type="PANTHER" id="PTHR30627:SF24">
    <property type="entry name" value="PENICILLIN-BINDING PROTEIN 4B"/>
    <property type="match status" value="1"/>
</dbReference>
<dbReference type="GO" id="GO:0071555">
    <property type="term" value="P:cell wall organization"/>
    <property type="evidence" value="ECO:0007669"/>
    <property type="project" value="TreeGrafter"/>
</dbReference>
<evidence type="ECO:0000259" key="1">
    <source>
        <dbReference type="Pfam" id="PF00905"/>
    </source>
</evidence>
<dbReference type="Pfam" id="PF21922">
    <property type="entry name" value="PBP_dimer_2"/>
    <property type="match status" value="1"/>
</dbReference>
<accession>A0A1N6G4S2</accession>
<reference evidence="4" key="1">
    <citation type="submission" date="2016-11" db="EMBL/GenBank/DDBJ databases">
        <authorList>
            <person name="Varghese N."/>
            <person name="Submissions S."/>
        </authorList>
    </citation>
    <scope>NUCLEOTIDE SEQUENCE [LARGE SCALE GENOMIC DNA]</scope>
    <source>
        <strain evidence="4">DSM 8595</strain>
    </source>
</reference>
<organism evidence="3 4">
    <name type="scientific">Agromyces cerinus subsp. cerinus</name>
    <dbReference type="NCBI Taxonomy" id="232089"/>
    <lineage>
        <taxon>Bacteria</taxon>
        <taxon>Bacillati</taxon>
        <taxon>Actinomycetota</taxon>
        <taxon>Actinomycetes</taxon>
        <taxon>Micrococcales</taxon>
        <taxon>Microbacteriaceae</taxon>
        <taxon>Agromyces</taxon>
    </lineage>
</organism>
<dbReference type="Pfam" id="PF00905">
    <property type="entry name" value="Transpeptidase"/>
    <property type="match status" value="1"/>
</dbReference>
<dbReference type="GO" id="GO:0071972">
    <property type="term" value="F:peptidoglycan L,D-transpeptidase activity"/>
    <property type="evidence" value="ECO:0007669"/>
    <property type="project" value="TreeGrafter"/>
</dbReference>
<evidence type="ECO:0000313" key="4">
    <source>
        <dbReference type="Proteomes" id="UP000184699"/>
    </source>
</evidence>
<dbReference type="PANTHER" id="PTHR30627">
    <property type="entry name" value="PEPTIDOGLYCAN D,D-TRANSPEPTIDASE"/>
    <property type="match status" value="1"/>
</dbReference>
<evidence type="ECO:0000259" key="2">
    <source>
        <dbReference type="Pfam" id="PF21922"/>
    </source>
</evidence>
<protein>
    <submittedName>
        <fullName evidence="3">Cell elongation-specific peptidoglycan D,D-transpeptidase</fullName>
    </submittedName>
</protein>
<keyword evidence="4" id="KW-1185">Reference proteome</keyword>
<dbReference type="SUPFAM" id="SSF56519">
    <property type="entry name" value="Penicillin binding protein dimerisation domain"/>
    <property type="match status" value="1"/>
</dbReference>
<evidence type="ECO:0000313" key="3">
    <source>
        <dbReference type="EMBL" id="SIO02518.1"/>
    </source>
</evidence>
<dbReference type="InterPro" id="IPR001460">
    <property type="entry name" value="PCN-bd_Tpept"/>
</dbReference>
<dbReference type="InterPro" id="IPR050515">
    <property type="entry name" value="Beta-lactam/transpept"/>
</dbReference>
<name>A0A1N6G4S2_9MICO</name>
<dbReference type="SUPFAM" id="SSF56601">
    <property type="entry name" value="beta-lactamase/transpeptidase-like"/>
    <property type="match status" value="1"/>
</dbReference>
<dbReference type="Gene3D" id="3.90.1310.10">
    <property type="entry name" value="Penicillin-binding protein 2a (Domain 2)"/>
    <property type="match status" value="1"/>
</dbReference>